<dbReference type="OrthoDB" id="9803586at2"/>
<feature type="domain" description="4-oxalocrotonate tautomerase-like" evidence="2">
    <location>
        <begin position="72"/>
        <end position="130"/>
    </location>
</feature>
<evidence type="ECO:0000313" key="4">
    <source>
        <dbReference type="Proteomes" id="UP000291485"/>
    </source>
</evidence>
<dbReference type="Gene3D" id="3.30.429.10">
    <property type="entry name" value="Macrophage Migration Inhibitory Factor"/>
    <property type="match status" value="2"/>
</dbReference>
<reference evidence="3 4" key="1">
    <citation type="submission" date="2019-02" db="EMBL/GenBank/DDBJ databases">
        <title>Pedobacter sp. RP-3-11 sp. nov., isolated from Arctic soil.</title>
        <authorList>
            <person name="Dahal R.H."/>
        </authorList>
    </citation>
    <scope>NUCLEOTIDE SEQUENCE [LARGE SCALE GENOMIC DNA]</scope>
    <source>
        <strain evidence="3 4">RP-3-11</strain>
    </source>
</reference>
<dbReference type="RefSeq" id="WP_131562943.1">
    <property type="nucleotide sequence ID" value="NZ_SJSN01000034.1"/>
</dbReference>
<evidence type="ECO:0000259" key="2">
    <source>
        <dbReference type="Pfam" id="PF01361"/>
    </source>
</evidence>
<dbReference type="AlphaFoldDB" id="A0A4V2MKG0"/>
<name>A0A4V2MKG0_9SPHI</name>
<dbReference type="EMBL" id="SJSN01000034">
    <property type="protein sequence ID" value="TCC97966.1"/>
    <property type="molecule type" value="Genomic_DNA"/>
</dbReference>
<comment type="caution">
    <text evidence="3">The sequence shown here is derived from an EMBL/GenBank/DDBJ whole genome shotgun (WGS) entry which is preliminary data.</text>
</comment>
<dbReference type="InterPro" id="IPR014347">
    <property type="entry name" value="Tautomerase/MIF_sf"/>
</dbReference>
<sequence length="144" mass="16003">MPLIYLNCPVGTFKPEAKKAMAEELTTAALKLEKLPDSDFVRSTVWIYINEYPSENVYHGGSSIGTNVISMEVNAFKGGLDDVAKQLLVEQFTFAISKNADIGKNKPIPAYIIIREIDENDWGIFGKIISLESVRNSPVNLRPI</sequence>
<keyword evidence="1" id="KW-0413">Isomerase</keyword>
<evidence type="ECO:0000256" key="1">
    <source>
        <dbReference type="ARBA" id="ARBA00023235"/>
    </source>
</evidence>
<dbReference type="Proteomes" id="UP000291485">
    <property type="component" value="Unassembled WGS sequence"/>
</dbReference>
<proteinExistence type="predicted"/>
<keyword evidence="4" id="KW-1185">Reference proteome</keyword>
<evidence type="ECO:0000313" key="3">
    <source>
        <dbReference type="EMBL" id="TCC97966.1"/>
    </source>
</evidence>
<organism evidence="3 4">
    <name type="scientific">Pedobacter frigidisoli</name>
    <dbReference type="NCBI Taxonomy" id="2530455"/>
    <lineage>
        <taxon>Bacteria</taxon>
        <taxon>Pseudomonadati</taxon>
        <taxon>Bacteroidota</taxon>
        <taxon>Sphingobacteriia</taxon>
        <taxon>Sphingobacteriales</taxon>
        <taxon>Sphingobacteriaceae</taxon>
        <taxon>Pedobacter</taxon>
    </lineage>
</organism>
<dbReference type="GO" id="GO:0016853">
    <property type="term" value="F:isomerase activity"/>
    <property type="evidence" value="ECO:0007669"/>
    <property type="project" value="UniProtKB-KW"/>
</dbReference>
<gene>
    <name evidence="3" type="ORF">EZ449_21915</name>
</gene>
<accession>A0A4V2MKG0</accession>
<dbReference type="InterPro" id="IPR004370">
    <property type="entry name" value="4-OT-like_dom"/>
</dbReference>
<protein>
    <submittedName>
        <fullName evidence="3">4-oxalocrotonate tautomerase</fullName>
    </submittedName>
</protein>
<feature type="domain" description="4-oxalocrotonate tautomerase-like" evidence="2">
    <location>
        <begin position="2"/>
        <end position="66"/>
    </location>
</feature>
<dbReference type="SUPFAM" id="SSF55331">
    <property type="entry name" value="Tautomerase/MIF"/>
    <property type="match status" value="1"/>
</dbReference>
<dbReference type="Pfam" id="PF01361">
    <property type="entry name" value="Tautomerase"/>
    <property type="match status" value="2"/>
</dbReference>